<dbReference type="Pfam" id="PF07797">
    <property type="entry name" value="DUF1639"/>
    <property type="match status" value="1"/>
</dbReference>
<reference evidence="1" key="1">
    <citation type="submission" date="2022-12" db="EMBL/GenBank/DDBJ databases">
        <title>Draft genome assemblies for two species of Escallonia (Escalloniales).</title>
        <authorList>
            <person name="Chanderbali A."/>
            <person name="Dervinis C."/>
            <person name="Anghel I."/>
            <person name="Soltis D."/>
            <person name="Soltis P."/>
            <person name="Zapata F."/>
        </authorList>
    </citation>
    <scope>NUCLEOTIDE SEQUENCE</scope>
    <source>
        <strain evidence="1">UCBG92.1500</strain>
        <tissue evidence="1">Leaf</tissue>
    </source>
</reference>
<sequence length="81" mass="9088">MDSDVLQFYKFDLSIDLESKAQVSPQRTPNGEEKKENRGTFAIALTREEIEEDVFAMTGARPSRTGLQSSVVIVVEFYGIT</sequence>
<dbReference type="Proteomes" id="UP001187471">
    <property type="component" value="Unassembled WGS sequence"/>
</dbReference>
<evidence type="ECO:0000313" key="2">
    <source>
        <dbReference type="Proteomes" id="UP001187471"/>
    </source>
</evidence>
<dbReference type="EMBL" id="JAVXUO010000304">
    <property type="protein sequence ID" value="KAK2993550.1"/>
    <property type="molecule type" value="Genomic_DNA"/>
</dbReference>
<name>A0AA88SL51_9ASTE</name>
<comment type="caution">
    <text evidence="1">The sequence shown here is derived from an EMBL/GenBank/DDBJ whole genome shotgun (WGS) entry which is preliminary data.</text>
</comment>
<dbReference type="AlphaFoldDB" id="A0AA88SL51"/>
<accession>A0AA88SL51</accession>
<protein>
    <submittedName>
        <fullName evidence="1">Uncharacterized protein</fullName>
    </submittedName>
</protein>
<keyword evidence="2" id="KW-1185">Reference proteome</keyword>
<organism evidence="1 2">
    <name type="scientific">Escallonia rubra</name>
    <dbReference type="NCBI Taxonomy" id="112253"/>
    <lineage>
        <taxon>Eukaryota</taxon>
        <taxon>Viridiplantae</taxon>
        <taxon>Streptophyta</taxon>
        <taxon>Embryophyta</taxon>
        <taxon>Tracheophyta</taxon>
        <taxon>Spermatophyta</taxon>
        <taxon>Magnoliopsida</taxon>
        <taxon>eudicotyledons</taxon>
        <taxon>Gunneridae</taxon>
        <taxon>Pentapetalae</taxon>
        <taxon>asterids</taxon>
        <taxon>campanulids</taxon>
        <taxon>Escalloniales</taxon>
        <taxon>Escalloniaceae</taxon>
        <taxon>Escallonia</taxon>
    </lineage>
</organism>
<dbReference type="InterPro" id="IPR012438">
    <property type="entry name" value="DUF1639"/>
</dbReference>
<evidence type="ECO:0000313" key="1">
    <source>
        <dbReference type="EMBL" id="KAK2993550.1"/>
    </source>
</evidence>
<gene>
    <name evidence="1" type="ORF">RJ640_021812</name>
</gene>
<proteinExistence type="predicted"/>